<dbReference type="Proteomes" id="UP000595691">
    <property type="component" value="Chromosome"/>
</dbReference>
<evidence type="ECO:0000313" key="2">
    <source>
        <dbReference type="Proteomes" id="UP000595691"/>
    </source>
</evidence>
<sequence length="80" mass="9329">MLLKEDILCKLGEIEQLVENLEDDLVLRFSNERKEITSKIHQLHFKLEKKINLLEKKANSKIDSSPKTLNKFTYKLSSLG</sequence>
<protein>
    <submittedName>
        <fullName evidence="1">Uncharacterized protein</fullName>
    </submittedName>
</protein>
<dbReference type="RefSeq" id="WP_202780337.1">
    <property type="nucleotide sequence ID" value="NZ_CP065425.1"/>
</dbReference>
<name>A0ABX7E6X9_9BACI</name>
<evidence type="ECO:0000313" key="1">
    <source>
        <dbReference type="EMBL" id="QQZ11060.1"/>
    </source>
</evidence>
<keyword evidence="2" id="KW-1185">Reference proteome</keyword>
<organism evidence="1 2">
    <name type="scientific">Heyndrickxia vini</name>
    <dbReference type="NCBI Taxonomy" id="1476025"/>
    <lineage>
        <taxon>Bacteria</taxon>
        <taxon>Bacillati</taxon>
        <taxon>Bacillota</taxon>
        <taxon>Bacilli</taxon>
        <taxon>Bacillales</taxon>
        <taxon>Bacillaceae</taxon>
        <taxon>Heyndrickxia</taxon>
    </lineage>
</organism>
<accession>A0ABX7E6X9</accession>
<gene>
    <name evidence="1" type="ORF">I5776_09300</name>
</gene>
<dbReference type="EMBL" id="CP065425">
    <property type="protein sequence ID" value="QQZ11060.1"/>
    <property type="molecule type" value="Genomic_DNA"/>
</dbReference>
<proteinExistence type="predicted"/>
<reference evidence="1 2" key="1">
    <citation type="submission" date="2020-11" db="EMBL/GenBank/DDBJ databases">
        <title>Taxonomic evaluation of the Bacillus sporothermodurans group of bacteria based on whole genome sequences.</title>
        <authorList>
            <person name="Fiedler G."/>
            <person name="Herbstmann A.-D."/>
            <person name="Doll E."/>
            <person name="Wenning M."/>
            <person name="Brinks E."/>
            <person name="Kabisch J."/>
            <person name="Breitenwieser F."/>
            <person name="Lappann M."/>
            <person name="Boehnlein C."/>
            <person name="Franz C."/>
        </authorList>
    </citation>
    <scope>NUCLEOTIDE SEQUENCE [LARGE SCALE GENOMIC DNA]</scope>
    <source>
        <strain evidence="1 2">JCM 19841</strain>
    </source>
</reference>